<dbReference type="SUPFAM" id="SSF57667">
    <property type="entry name" value="beta-beta-alpha zinc fingers"/>
    <property type="match status" value="1"/>
</dbReference>
<protein>
    <recommendedName>
        <fullName evidence="3">C2H2-type domain-containing protein</fullName>
    </recommendedName>
</protein>
<dbReference type="AlphaFoldDB" id="A0A087T9N1"/>
<feature type="non-terminal residue" evidence="1">
    <location>
        <position position="1"/>
    </location>
</feature>
<dbReference type="OMA" id="QCFLCSA"/>
<sequence length="69" mass="7991">EKKYFDIDEESKLQEEIDAVKKPIVGLDYVIEIQKCDTEIPLFQCFLCNANLPSGELVIEHLLGLKHRM</sequence>
<feature type="non-terminal residue" evidence="1">
    <location>
        <position position="69"/>
    </location>
</feature>
<dbReference type="EMBL" id="KK114173">
    <property type="protein sequence ID" value="KFM61820.1"/>
    <property type="molecule type" value="Genomic_DNA"/>
</dbReference>
<gene>
    <name evidence="1" type="ORF">X975_11876</name>
</gene>
<organism evidence="1 2">
    <name type="scientific">Stegodyphus mimosarum</name>
    <name type="common">African social velvet spider</name>
    <dbReference type="NCBI Taxonomy" id="407821"/>
    <lineage>
        <taxon>Eukaryota</taxon>
        <taxon>Metazoa</taxon>
        <taxon>Ecdysozoa</taxon>
        <taxon>Arthropoda</taxon>
        <taxon>Chelicerata</taxon>
        <taxon>Arachnida</taxon>
        <taxon>Araneae</taxon>
        <taxon>Araneomorphae</taxon>
        <taxon>Entelegynae</taxon>
        <taxon>Eresoidea</taxon>
        <taxon>Eresidae</taxon>
        <taxon>Stegodyphus</taxon>
    </lineage>
</organism>
<evidence type="ECO:0000313" key="1">
    <source>
        <dbReference type="EMBL" id="KFM61820.1"/>
    </source>
</evidence>
<reference evidence="1 2" key="1">
    <citation type="submission" date="2013-11" db="EMBL/GenBank/DDBJ databases">
        <title>Genome sequencing of Stegodyphus mimosarum.</title>
        <authorList>
            <person name="Bechsgaard J."/>
        </authorList>
    </citation>
    <scope>NUCLEOTIDE SEQUENCE [LARGE SCALE GENOMIC DNA]</scope>
</reference>
<keyword evidence="2" id="KW-1185">Reference proteome</keyword>
<dbReference type="Proteomes" id="UP000054359">
    <property type="component" value="Unassembled WGS sequence"/>
</dbReference>
<name>A0A087T9N1_STEMI</name>
<evidence type="ECO:0008006" key="3">
    <source>
        <dbReference type="Google" id="ProtNLM"/>
    </source>
</evidence>
<dbReference type="InterPro" id="IPR036236">
    <property type="entry name" value="Znf_C2H2_sf"/>
</dbReference>
<accession>A0A087T9N1</accession>
<dbReference type="OrthoDB" id="6437812at2759"/>
<evidence type="ECO:0000313" key="2">
    <source>
        <dbReference type="Proteomes" id="UP000054359"/>
    </source>
</evidence>
<proteinExistence type="predicted"/>